<feature type="compositionally biased region" description="Polar residues" evidence="1">
    <location>
        <begin position="329"/>
        <end position="341"/>
    </location>
</feature>
<feature type="region of interest" description="Disordered" evidence="1">
    <location>
        <begin position="1"/>
        <end position="41"/>
    </location>
</feature>
<dbReference type="OrthoDB" id="5376710at2759"/>
<feature type="compositionally biased region" description="Basic and acidic residues" evidence="1">
    <location>
        <begin position="377"/>
        <end position="386"/>
    </location>
</feature>
<evidence type="ECO:0000313" key="3">
    <source>
        <dbReference type="EMBL" id="QDS70152.1"/>
    </source>
</evidence>
<dbReference type="AlphaFoldDB" id="A0A517L3H1"/>
<feature type="compositionally biased region" description="Low complexity" evidence="1">
    <location>
        <begin position="518"/>
        <end position="529"/>
    </location>
</feature>
<feature type="compositionally biased region" description="Polar residues" evidence="1">
    <location>
        <begin position="530"/>
        <end position="552"/>
    </location>
</feature>
<reference evidence="3 4" key="1">
    <citation type="submission" date="2019-07" db="EMBL/GenBank/DDBJ databases">
        <title>Finished genome of Venturia effusa.</title>
        <authorList>
            <person name="Young C.A."/>
            <person name="Cox M.P."/>
            <person name="Ganley A.R.D."/>
            <person name="David W.J."/>
        </authorList>
    </citation>
    <scope>NUCLEOTIDE SEQUENCE [LARGE SCALE GENOMIC DNA]</scope>
    <source>
        <strain evidence="4">albino</strain>
    </source>
</reference>
<name>A0A517L3H1_9PEZI</name>
<dbReference type="STRING" id="50376.A0A517L3H1"/>
<dbReference type="SUPFAM" id="SSF46934">
    <property type="entry name" value="UBA-like"/>
    <property type="match status" value="1"/>
</dbReference>
<organism evidence="3 4">
    <name type="scientific">Venturia effusa</name>
    <dbReference type="NCBI Taxonomy" id="50376"/>
    <lineage>
        <taxon>Eukaryota</taxon>
        <taxon>Fungi</taxon>
        <taxon>Dikarya</taxon>
        <taxon>Ascomycota</taxon>
        <taxon>Pezizomycotina</taxon>
        <taxon>Dothideomycetes</taxon>
        <taxon>Pleosporomycetidae</taxon>
        <taxon>Venturiales</taxon>
        <taxon>Venturiaceae</taxon>
        <taxon>Venturia</taxon>
    </lineage>
</organism>
<keyword evidence="4" id="KW-1185">Reference proteome</keyword>
<gene>
    <name evidence="3" type="ORF">FKW77_005886</name>
</gene>
<protein>
    <recommendedName>
        <fullName evidence="2">UBA domain-containing protein</fullName>
    </recommendedName>
</protein>
<evidence type="ECO:0000256" key="1">
    <source>
        <dbReference type="SAM" id="MobiDB-lite"/>
    </source>
</evidence>
<proteinExistence type="predicted"/>
<feature type="compositionally biased region" description="Pro residues" evidence="1">
    <location>
        <begin position="992"/>
        <end position="1008"/>
    </location>
</feature>
<dbReference type="PROSITE" id="PS50030">
    <property type="entry name" value="UBA"/>
    <property type="match status" value="1"/>
</dbReference>
<dbReference type="InterPro" id="IPR009060">
    <property type="entry name" value="UBA-like_sf"/>
</dbReference>
<feature type="compositionally biased region" description="Low complexity" evidence="1">
    <location>
        <begin position="312"/>
        <end position="322"/>
    </location>
</feature>
<feature type="region of interest" description="Disordered" evidence="1">
    <location>
        <begin position="910"/>
        <end position="959"/>
    </location>
</feature>
<feature type="region of interest" description="Disordered" evidence="1">
    <location>
        <begin position="472"/>
        <end position="554"/>
    </location>
</feature>
<evidence type="ECO:0000259" key="2">
    <source>
        <dbReference type="PROSITE" id="PS50030"/>
    </source>
</evidence>
<feature type="compositionally biased region" description="Basic and acidic residues" evidence="1">
    <location>
        <begin position="434"/>
        <end position="443"/>
    </location>
</feature>
<feature type="region of interest" description="Disordered" evidence="1">
    <location>
        <begin position="178"/>
        <end position="205"/>
    </location>
</feature>
<feature type="domain" description="UBA" evidence="2">
    <location>
        <begin position="1081"/>
        <end position="1134"/>
    </location>
</feature>
<feature type="region of interest" description="Disordered" evidence="1">
    <location>
        <begin position="986"/>
        <end position="1032"/>
    </location>
</feature>
<dbReference type="Proteomes" id="UP000316270">
    <property type="component" value="Chromosome 4"/>
</dbReference>
<dbReference type="Gene3D" id="1.10.8.10">
    <property type="entry name" value="DNA helicase RuvA subunit, C-terminal domain"/>
    <property type="match status" value="1"/>
</dbReference>
<evidence type="ECO:0000313" key="4">
    <source>
        <dbReference type="Proteomes" id="UP000316270"/>
    </source>
</evidence>
<sequence>MASDSMEAGNSPTAQHSSSCNLNRRSLSIFSRRGADTPTPATQTLAIASMSMAFASPPIAGQSNKQKRWRLSKDTKIPEGTILRMVPKDAPVTEMTPLEREMATSPNEEILRSIGLAGTDSVPVSPEQAFPPTPLADITNTSPRRYYSTKRAKKNGQGDIIGIWRNGRAQWEWLRENGRENDGTPRTEYALDTGSEIPSDTSKTDKPKIQVVIPNNPSARRPFNFVPFFSRPLSEATLKGITASHTDNQDISPPHPASGQSMDSFQISAVTPSPIIHKPIPLRPYVPVTPSDDEAAEHAGSLYPDRPSHAPNRSLSNSSNSGSDHEENASQFHSSRSSMTSIGDHPTDPAFPTDQESDRDSKASSSSGVSLKDGDDENARTDEARTHSPARSSNSPIADGLHMADFIDKMRSPSMQRHKAQKRISSSRGTLKLARIDSKEELRTAGPPSPTLSEAERSLEVQLTDFAQKWSPIQHQPSMSSPDLESILPPADVSPPPPPRKSSKRRTRRPSLPAIPKASSEAFSAAAEATQQARKIRQQQVAIPQKAPTTQPKLHRSASALSILNQVCEHEETQAVDANAAEAVILHILNNVHSLQDLFSTAVITKGFYKVFKAHEMDSIRRVLRTQNPAAWEYLEICRPAGEENDDLYSAAPSEEYTPATYIQKFRAACRVTSNLKKIISGSCQNQLRRETLAQSFTESPFTCSSRMDNALWRIWSFCRIFGCGKGREDDLIAQLDWLRGGRLAHQDSCSSTISTSDALYISSVLLNAPDHFGKGNNGGLNAEELYDILEVLECLNNLSKTLLGHTEQARRCGVYDNTNVEGGDIDGEEDLLEEWTHYLLTLGLQPITELVVEMKNDPVSVFSYAQEKGWTRWTPPATCSSLQNFLHEAVSRLYEEKICETFSPEQYRTSEMRSIRRSRAPSFHSSAHRHRSRNLSAACSIRTSASERPATSGREGLSSTFHMEHDSHYAENFAPTTITRRHTIVRKPVRAPRPPPPSRTAPIPPLPHSNSALNPIPTPNSPPPTRTNPTFPTLIPQEDGSWLSHPPPNPITTTIDDPLPTYPGRPLSWRQHPLQLQMNAADDDNPGANTAAKAVFRIVEMGFTPEEAKAALKITDMGDGLRVDRAVELLLRRMV</sequence>
<dbReference type="InterPro" id="IPR015940">
    <property type="entry name" value="UBA"/>
</dbReference>
<accession>A0A517L3H1</accession>
<dbReference type="EMBL" id="CP042188">
    <property type="protein sequence ID" value="QDS70152.1"/>
    <property type="molecule type" value="Genomic_DNA"/>
</dbReference>
<feature type="region of interest" description="Disordered" evidence="1">
    <location>
        <begin position="275"/>
        <end position="456"/>
    </location>
</feature>
<feature type="compositionally biased region" description="Pro residues" evidence="1">
    <location>
        <begin position="1017"/>
        <end position="1027"/>
    </location>
</feature>
<feature type="compositionally biased region" description="Low complexity" evidence="1">
    <location>
        <begin position="17"/>
        <end position="28"/>
    </location>
</feature>
<feature type="compositionally biased region" description="Polar residues" evidence="1">
    <location>
        <begin position="472"/>
        <end position="483"/>
    </location>
</feature>